<organism evidence="1 2">
    <name type="scientific">Colletotrichum kahawae</name>
    <name type="common">Coffee berry disease fungus</name>
    <dbReference type="NCBI Taxonomy" id="34407"/>
    <lineage>
        <taxon>Eukaryota</taxon>
        <taxon>Fungi</taxon>
        <taxon>Dikarya</taxon>
        <taxon>Ascomycota</taxon>
        <taxon>Pezizomycotina</taxon>
        <taxon>Sordariomycetes</taxon>
        <taxon>Hypocreomycetidae</taxon>
        <taxon>Glomerellales</taxon>
        <taxon>Glomerellaceae</taxon>
        <taxon>Colletotrichum</taxon>
        <taxon>Colletotrichum gloeosporioides species complex</taxon>
    </lineage>
</organism>
<dbReference type="AlphaFoldDB" id="A0AAD9Y0E5"/>
<keyword evidence="2" id="KW-1185">Reference proteome</keyword>
<accession>A0AAD9Y0E5</accession>
<gene>
    <name evidence="1" type="ORF">CKAH01_09729</name>
</gene>
<reference evidence="1" key="1">
    <citation type="submission" date="2023-02" db="EMBL/GenBank/DDBJ databases">
        <title>Colletotrichum kahawae CIFC_Que2 genome sequencing and assembly.</title>
        <authorList>
            <person name="Baroncelli R."/>
        </authorList>
    </citation>
    <scope>NUCLEOTIDE SEQUENCE</scope>
    <source>
        <strain evidence="1">CIFC_Que2</strain>
    </source>
</reference>
<evidence type="ECO:0000313" key="1">
    <source>
        <dbReference type="EMBL" id="KAK2730207.1"/>
    </source>
</evidence>
<sequence>MCIYVLLIPTCHHNPLLLFDTSCHLVVKELQRINQPAAWEGDARSEIPFDMPEACTPRLDNIQPIYTSDSCHWSCYHAPQQHVAVEDSGEFFGPSGTDFASGWSWE</sequence>
<name>A0AAD9Y0E5_COLKA</name>
<protein>
    <submittedName>
        <fullName evidence="1">Uncharacterized protein</fullName>
    </submittedName>
</protein>
<comment type="caution">
    <text evidence="1">The sequence shown here is derived from an EMBL/GenBank/DDBJ whole genome shotgun (WGS) entry which is preliminary data.</text>
</comment>
<proteinExistence type="predicted"/>
<dbReference type="EMBL" id="VYYT01000699">
    <property type="protein sequence ID" value="KAK2730207.1"/>
    <property type="molecule type" value="Genomic_DNA"/>
</dbReference>
<evidence type="ECO:0000313" key="2">
    <source>
        <dbReference type="Proteomes" id="UP001281614"/>
    </source>
</evidence>
<dbReference type="Proteomes" id="UP001281614">
    <property type="component" value="Unassembled WGS sequence"/>
</dbReference>